<comment type="caution">
    <text evidence="1">The sequence shown here is derived from an EMBL/GenBank/DDBJ whole genome shotgun (WGS) entry which is preliminary data.</text>
</comment>
<sequence>MQEILTKDPKQRIRIDEQWFVKYFEVQATDNQLRRLLMNLVNYNFSIQTIRSYSQITSFLFSFYKGIK</sequence>
<evidence type="ECO:0000313" key="2">
    <source>
        <dbReference type="Proteomes" id="UP000689195"/>
    </source>
</evidence>
<organism evidence="1 2">
    <name type="scientific">Paramecium pentaurelia</name>
    <dbReference type="NCBI Taxonomy" id="43138"/>
    <lineage>
        <taxon>Eukaryota</taxon>
        <taxon>Sar</taxon>
        <taxon>Alveolata</taxon>
        <taxon>Ciliophora</taxon>
        <taxon>Intramacronucleata</taxon>
        <taxon>Oligohymenophorea</taxon>
        <taxon>Peniculida</taxon>
        <taxon>Parameciidae</taxon>
        <taxon>Paramecium</taxon>
    </lineage>
</organism>
<dbReference type="Proteomes" id="UP000689195">
    <property type="component" value="Unassembled WGS sequence"/>
</dbReference>
<gene>
    <name evidence="1" type="ORF">PPENT_87.1.T0500243</name>
</gene>
<accession>A0A8S1UWZ5</accession>
<evidence type="ECO:0000313" key="1">
    <source>
        <dbReference type="EMBL" id="CAD8169261.1"/>
    </source>
</evidence>
<name>A0A8S1UWZ5_9CILI</name>
<reference evidence="1" key="1">
    <citation type="submission" date="2021-01" db="EMBL/GenBank/DDBJ databases">
        <authorList>
            <consortium name="Genoscope - CEA"/>
            <person name="William W."/>
        </authorList>
    </citation>
    <scope>NUCLEOTIDE SEQUENCE</scope>
</reference>
<dbReference type="EMBL" id="CAJJDO010000050">
    <property type="protein sequence ID" value="CAD8169261.1"/>
    <property type="molecule type" value="Genomic_DNA"/>
</dbReference>
<protein>
    <submittedName>
        <fullName evidence="1">Uncharacterized protein</fullName>
    </submittedName>
</protein>
<proteinExistence type="predicted"/>
<dbReference type="AlphaFoldDB" id="A0A8S1UWZ5"/>
<keyword evidence="2" id="KW-1185">Reference proteome</keyword>